<keyword evidence="4" id="KW-0547">Nucleotide-binding</keyword>
<comment type="caution">
    <text evidence="10">The sequence shown here is derived from an EMBL/GenBank/DDBJ whole genome shotgun (WGS) entry which is preliminary data.</text>
</comment>
<keyword evidence="2" id="KW-1003">Cell membrane</keyword>
<evidence type="ECO:0000256" key="2">
    <source>
        <dbReference type="ARBA" id="ARBA00022475"/>
    </source>
</evidence>
<keyword evidence="6" id="KW-0408">Iron</keyword>
<dbReference type="InterPro" id="IPR013611">
    <property type="entry name" value="Transp-assoc_OB_typ2"/>
</dbReference>
<dbReference type="CDD" id="cd03259">
    <property type="entry name" value="ABC_Carb_Solutes_like"/>
    <property type="match status" value="1"/>
</dbReference>
<dbReference type="Pfam" id="PF00005">
    <property type="entry name" value="ABC_tran"/>
    <property type="match status" value="1"/>
</dbReference>
<dbReference type="InterPro" id="IPR003593">
    <property type="entry name" value="AAA+_ATPase"/>
</dbReference>
<dbReference type="SUPFAM" id="SSF52540">
    <property type="entry name" value="P-loop containing nucleoside triphosphate hydrolases"/>
    <property type="match status" value="1"/>
</dbReference>
<protein>
    <submittedName>
        <fullName evidence="10">Iron(III) transport system ATP-binding protein</fullName>
    </submittedName>
</protein>
<dbReference type="PANTHER" id="PTHR42781">
    <property type="entry name" value="SPERMIDINE/PUTRESCINE IMPORT ATP-BINDING PROTEIN POTA"/>
    <property type="match status" value="1"/>
</dbReference>
<dbReference type="InterPro" id="IPR050093">
    <property type="entry name" value="ABC_SmlMolc_Importer"/>
</dbReference>
<dbReference type="PROSITE" id="PS00211">
    <property type="entry name" value="ABC_TRANSPORTER_1"/>
    <property type="match status" value="1"/>
</dbReference>
<dbReference type="Proteomes" id="UP001257909">
    <property type="component" value="Unassembled WGS sequence"/>
</dbReference>
<dbReference type="Pfam" id="PF08402">
    <property type="entry name" value="TOBE_2"/>
    <property type="match status" value="1"/>
</dbReference>
<evidence type="ECO:0000313" key="10">
    <source>
        <dbReference type="EMBL" id="MDR7120849.1"/>
    </source>
</evidence>
<dbReference type="SUPFAM" id="SSF50331">
    <property type="entry name" value="MOP-like"/>
    <property type="match status" value="1"/>
</dbReference>
<organism evidence="10 11">
    <name type="scientific">Rheinheimera soli</name>
    <dbReference type="NCBI Taxonomy" id="443616"/>
    <lineage>
        <taxon>Bacteria</taxon>
        <taxon>Pseudomonadati</taxon>
        <taxon>Pseudomonadota</taxon>
        <taxon>Gammaproteobacteria</taxon>
        <taxon>Chromatiales</taxon>
        <taxon>Chromatiaceae</taxon>
        <taxon>Rheinheimera</taxon>
    </lineage>
</organism>
<evidence type="ECO:0000256" key="7">
    <source>
        <dbReference type="ARBA" id="ARBA00023065"/>
    </source>
</evidence>
<feature type="domain" description="ABC transporter" evidence="9">
    <location>
        <begin position="3"/>
        <end position="235"/>
    </location>
</feature>
<keyword evidence="11" id="KW-1185">Reference proteome</keyword>
<evidence type="ECO:0000313" key="11">
    <source>
        <dbReference type="Proteomes" id="UP001257909"/>
    </source>
</evidence>
<evidence type="ECO:0000256" key="1">
    <source>
        <dbReference type="ARBA" id="ARBA00022448"/>
    </source>
</evidence>
<dbReference type="Gene3D" id="3.40.50.300">
    <property type="entry name" value="P-loop containing nucleotide triphosphate hydrolases"/>
    <property type="match status" value="1"/>
</dbReference>
<evidence type="ECO:0000256" key="3">
    <source>
        <dbReference type="ARBA" id="ARBA00022496"/>
    </source>
</evidence>
<dbReference type="InterPro" id="IPR015853">
    <property type="entry name" value="ABC_transpr_FbpC"/>
</dbReference>
<evidence type="ECO:0000256" key="6">
    <source>
        <dbReference type="ARBA" id="ARBA00023004"/>
    </source>
</evidence>
<dbReference type="RefSeq" id="WP_310276909.1">
    <property type="nucleotide sequence ID" value="NZ_JAVDWR010000004.1"/>
</dbReference>
<evidence type="ECO:0000256" key="4">
    <source>
        <dbReference type="ARBA" id="ARBA00022741"/>
    </source>
</evidence>
<dbReference type="InterPro" id="IPR003439">
    <property type="entry name" value="ABC_transporter-like_ATP-bd"/>
</dbReference>
<gene>
    <name evidence="10" type="ORF">J2W69_001787</name>
</gene>
<dbReference type="InterPro" id="IPR008995">
    <property type="entry name" value="Mo/tungstate-bd_C_term_dom"/>
</dbReference>
<keyword evidence="7" id="KW-0406">Ion transport</keyword>
<proteinExistence type="predicted"/>
<dbReference type="InterPro" id="IPR027417">
    <property type="entry name" value="P-loop_NTPase"/>
</dbReference>
<dbReference type="SMART" id="SM00382">
    <property type="entry name" value="AAA"/>
    <property type="match status" value="1"/>
</dbReference>
<dbReference type="GO" id="GO:0005524">
    <property type="term" value="F:ATP binding"/>
    <property type="evidence" value="ECO:0007669"/>
    <property type="project" value="UniProtKB-KW"/>
</dbReference>
<evidence type="ECO:0000256" key="5">
    <source>
        <dbReference type="ARBA" id="ARBA00022840"/>
    </source>
</evidence>
<keyword evidence="5 10" id="KW-0067">ATP-binding</keyword>
<sequence length="349" mass="37780">MTLVLQQLSIAYGPATVVKDVSLTLQQGQIGCLLGPSGCGKTSLLRAIAGFEPVQTGSVLLAGVALSKPDQLINPEQRRIGMVFQDFALFPHLTVAQNIAFGVKKKPKAQQQQIVADLLALVGLPTLGERYVHQLSGGQQQRVALARALAPEPEVLLLDEPFSGLDADLREALAQDIRGIIKQRGISALMVTHDQFEAFAMADQIGVMQHGKLQQWGSAYELYHQPANRFVADFVGHGALLKGEVLADGQVCTALGIFTQTESEFTSGATVDLLVRPDDIVHDDESGFTAKVVGKSFRGSHILYSLELEGAEQVYCLAPSHHNHQLQSRIGIKLELDHLVLFQAQSHSL</sequence>
<dbReference type="PROSITE" id="PS50893">
    <property type="entry name" value="ABC_TRANSPORTER_2"/>
    <property type="match status" value="1"/>
</dbReference>
<evidence type="ECO:0000256" key="8">
    <source>
        <dbReference type="ARBA" id="ARBA00023136"/>
    </source>
</evidence>
<evidence type="ECO:0000259" key="9">
    <source>
        <dbReference type="PROSITE" id="PS50893"/>
    </source>
</evidence>
<dbReference type="InterPro" id="IPR017871">
    <property type="entry name" value="ABC_transporter-like_CS"/>
</dbReference>
<accession>A0ABU1VYQ3</accession>
<reference evidence="10 11" key="1">
    <citation type="submission" date="2023-07" db="EMBL/GenBank/DDBJ databases">
        <title>Sorghum-associated microbial communities from plants grown in Nebraska, USA.</title>
        <authorList>
            <person name="Schachtman D."/>
        </authorList>
    </citation>
    <scope>NUCLEOTIDE SEQUENCE [LARGE SCALE GENOMIC DNA]</scope>
    <source>
        <strain evidence="10 11">4138</strain>
    </source>
</reference>
<dbReference type="EMBL" id="JAVDWR010000004">
    <property type="protein sequence ID" value="MDR7120849.1"/>
    <property type="molecule type" value="Genomic_DNA"/>
</dbReference>
<keyword evidence="8" id="KW-0472">Membrane</keyword>
<dbReference type="PANTHER" id="PTHR42781:SF4">
    <property type="entry name" value="SPERMIDINE_PUTRESCINE IMPORT ATP-BINDING PROTEIN POTA"/>
    <property type="match status" value="1"/>
</dbReference>
<name>A0ABU1VYQ3_9GAMM</name>
<keyword evidence="3" id="KW-0410">Iron transport</keyword>
<keyword evidence="1" id="KW-0813">Transport</keyword>
<dbReference type="Gene3D" id="2.40.50.100">
    <property type="match status" value="1"/>
</dbReference>